<evidence type="ECO:0000256" key="2">
    <source>
        <dbReference type="ARBA" id="ARBA00022487"/>
    </source>
</evidence>
<proteinExistence type="inferred from homology"/>
<comment type="caution">
    <text evidence="8">The sequence shown here is derived from an EMBL/GenBank/DDBJ whole genome shotgun (WGS) entry which is preliminary data.</text>
</comment>
<dbReference type="Gene3D" id="3.40.50.1820">
    <property type="entry name" value="alpha/beta hydrolase"/>
    <property type="match status" value="1"/>
</dbReference>
<evidence type="ECO:0000256" key="3">
    <source>
        <dbReference type="ARBA" id="ARBA00022801"/>
    </source>
</evidence>
<dbReference type="PANTHER" id="PTHR11559">
    <property type="entry name" value="CARBOXYLESTERASE"/>
    <property type="match status" value="1"/>
</dbReference>
<sequence>MLSRLPKSGSEEEIEIQNRSEVSLLSKSASKYNEEVCVPLPPLDVIDIKVLNLRVPDEPKPYVIVVTFQGQLLISCVITSTGGREVNEECKNAVASGRMNYDPSDYEKMCLFADNPLMIKIHPLRNDEKISNTTYSPPEQSRESTKPSSVRRPKPDTETFCCNIDILPIFNETNKMKLQKRLEPMYKPSVLVVKSWDNLPLITLTLNAIRNPENVNHHKMFKNANYMKITVVGSYNMITPYEEECVYIAASRLPLPNETQAGVFSFNNGYKLLRRPKRTSFYPHWGSLLVARESFTRGDEKFEYNINELHNEENIDVNYYVNKKPDHFTTLWTAFHRVLMPKETEESLAEHIRNYKWPIEVHISGENKGYSFMGFIDLFRLLYPGEITVRLVVPLQWVDAQIMMAKCSCQLLLTPNNKVPSVMSAIQKSSKATTESAHISTMREITYVPRPTGSDDKCAFVIVEIALAHPLKEPSIPPHISESEINEMLMEMEVLPTKRESTGRGQLDRDWQATVRCAANSLRRVPYYGLTDLCTINRVLSGTRTRVELVTSFWIDAAIYVNNNFVVRDFLHSDDTYELVAAKPREANSWRELATCLKDVDSDWANVCLNKAIMLDPRHPLSLLSKGAAIFDIEPDDAEPFFTALMAFHPFYLSLWVAANAYYLHMELFHMATEIMAQIKKTEAEGLSQEMPFPRVWERELGDWWDQTPLLPGTSRYYDAADLLLRIRAVTLAEICIARGFSETGESAVYFHMVALCCRLRGNVDDALCHIKQGIEKYGEITYLRSLEGECFHKRKESSASMRSFEKVVYCTSPYIALLSLPRRDHGRVKSILTELTRRHPSAYTWMAFADDWMKQSAMGEGGDADAAKGQQSAAANAAMCALNALRCDRRAARAWTLLSILLKPSARREFCKEMAVTEAGPAPAWNGTKLAINGTIKCTQYSDSLKKPIGQSDCLVANIFTPIRTKNNLLPVMVFIHGGGLDFGSNTDLTFNPKYFVQKDVIMVTINYRLGAFGFLCLHETEATGNIGLKDQTAALRWVKNNIRAFGGNPDTVTVFGESAGASTIHYMITTGKYKGLFNKAILQSGTVLMPNKFDENPIKTASKIASKMGFQTDDPKELLKIFKNATSDDIVEASRVDAKNQPLKLYPFRPCIENPVKENKSFITETPRELVESEISDPNLDIILGYNNMEGIKQAGQYDSNGLQKLNSTLSEIIPENIQFANELDKEALTQEIRKFYFGKGIDYDSLIDYFSDTVMFYPSIISANSLLSSNITLYNYYFKYDSSRNFYKFNSGLPLQPGATHADELCYMFNIVIFNSMPVLPPKGNDLKMINTLTTLWTNFAKTRKPSSSRTAEWIRSTNGDLKFLQLDNDKEMRMIPLPNKERFLFWDRVYKQYS</sequence>
<evidence type="ECO:0000256" key="6">
    <source>
        <dbReference type="SAM" id="MobiDB-lite"/>
    </source>
</evidence>
<name>A0A8S4R474_9NEOP</name>
<keyword evidence="9" id="KW-1185">Reference proteome</keyword>
<organism evidence="8 9">
    <name type="scientific">Pararge aegeria aegeria</name>
    <dbReference type="NCBI Taxonomy" id="348720"/>
    <lineage>
        <taxon>Eukaryota</taxon>
        <taxon>Metazoa</taxon>
        <taxon>Ecdysozoa</taxon>
        <taxon>Arthropoda</taxon>
        <taxon>Hexapoda</taxon>
        <taxon>Insecta</taxon>
        <taxon>Pterygota</taxon>
        <taxon>Neoptera</taxon>
        <taxon>Endopterygota</taxon>
        <taxon>Lepidoptera</taxon>
        <taxon>Glossata</taxon>
        <taxon>Ditrysia</taxon>
        <taxon>Papilionoidea</taxon>
        <taxon>Nymphalidae</taxon>
        <taxon>Satyrinae</taxon>
        <taxon>Satyrini</taxon>
        <taxon>Parargina</taxon>
        <taxon>Pararge</taxon>
    </lineage>
</organism>
<keyword evidence="4" id="KW-1015">Disulfide bond</keyword>
<keyword evidence="2" id="KW-0719">Serine esterase</keyword>
<dbReference type="GO" id="GO:0052689">
    <property type="term" value="F:carboxylic ester hydrolase activity"/>
    <property type="evidence" value="ECO:0007669"/>
    <property type="project" value="UniProtKB-KW"/>
</dbReference>
<evidence type="ECO:0000256" key="5">
    <source>
        <dbReference type="ARBA" id="ARBA00023180"/>
    </source>
</evidence>
<reference evidence="8" key="1">
    <citation type="submission" date="2022-03" db="EMBL/GenBank/DDBJ databases">
        <authorList>
            <person name="Lindestad O."/>
        </authorList>
    </citation>
    <scope>NUCLEOTIDE SEQUENCE</scope>
</reference>
<dbReference type="InterPro" id="IPR029058">
    <property type="entry name" value="AB_hydrolase_fold"/>
</dbReference>
<dbReference type="InterPro" id="IPR050309">
    <property type="entry name" value="Type-B_Carboxylest/Lipase"/>
</dbReference>
<evidence type="ECO:0000313" key="8">
    <source>
        <dbReference type="EMBL" id="CAH2231006.1"/>
    </source>
</evidence>
<dbReference type="Proteomes" id="UP000838756">
    <property type="component" value="Unassembled WGS sequence"/>
</dbReference>
<comment type="similarity">
    <text evidence="1">Belongs to the type-B carboxylesterase/lipase family.</text>
</comment>
<dbReference type="InterPro" id="IPR002018">
    <property type="entry name" value="CarbesteraseB"/>
</dbReference>
<feature type="domain" description="Carboxylesterase type B" evidence="7">
    <location>
        <begin position="921"/>
        <end position="1385"/>
    </location>
</feature>
<gene>
    <name evidence="8" type="primary">jg3459</name>
    <name evidence="8" type="ORF">PAEG_LOCUS9962</name>
</gene>
<dbReference type="PROSITE" id="PS00122">
    <property type="entry name" value="CARBOXYLESTERASE_B_1"/>
    <property type="match status" value="1"/>
</dbReference>
<dbReference type="SUPFAM" id="SSF48452">
    <property type="entry name" value="TPR-like"/>
    <property type="match status" value="1"/>
</dbReference>
<dbReference type="Pfam" id="PF00135">
    <property type="entry name" value="COesterase"/>
    <property type="match status" value="1"/>
</dbReference>
<dbReference type="OrthoDB" id="10262375at2759"/>
<evidence type="ECO:0000256" key="1">
    <source>
        <dbReference type="ARBA" id="ARBA00005964"/>
    </source>
</evidence>
<accession>A0A8S4R474</accession>
<dbReference type="InterPro" id="IPR011990">
    <property type="entry name" value="TPR-like_helical_dom_sf"/>
</dbReference>
<dbReference type="InterPro" id="IPR019826">
    <property type="entry name" value="Carboxylesterase_B_AS"/>
</dbReference>
<keyword evidence="5" id="KW-0325">Glycoprotein</keyword>
<protein>
    <submittedName>
        <fullName evidence="8">Jg3459 protein</fullName>
    </submittedName>
</protein>
<dbReference type="EMBL" id="CAKXAJ010024830">
    <property type="protein sequence ID" value="CAH2231006.1"/>
    <property type="molecule type" value="Genomic_DNA"/>
</dbReference>
<dbReference type="SUPFAM" id="SSF53474">
    <property type="entry name" value="alpha/beta-Hydrolases"/>
    <property type="match status" value="1"/>
</dbReference>
<dbReference type="Gene3D" id="1.25.40.10">
    <property type="entry name" value="Tetratricopeptide repeat domain"/>
    <property type="match status" value="1"/>
</dbReference>
<keyword evidence="3" id="KW-0378">Hydrolase</keyword>
<evidence type="ECO:0000259" key="7">
    <source>
        <dbReference type="Pfam" id="PF00135"/>
    </source>
</evidence>
<feature type="region of interest" description="Disordered" evidence="6">
    <location>
        <begin position="129"/>
        <end position="157"/>
    </location>
</feature>
<evidence type="ECO:0000256" key="4">
    <source>
        <dbReference type="ARBA" id="ARBA00023157"/>
    </source>
</evidence>
<evidence type="ECO:0000313" key="9">
    <source>
        <dbReference type="Proteomes" id="UP000838756"/>
    </source>
</evidence>